<comment type="subcellular location">
    <subcellularLocation>
        <location evidence="2">Chromosome</location>
        <location evidence="2">Centromere</location>
        <location evidence="2">Kinetochore</location>
    </subcellularLocation>
    <subcellularLocation>
        <location evidence="1">Nucleus</location>
    </subcellularLocation>
</comment>
<evidence type="ECO:0000256" key="4">
    <source>
        <dbReference type="ARBA" id="ARBA00022618"/>
    </source>
</evidence>
<evidence type="ECO:0000256" key="8">
    <source>
        <dbReference type="ARBA" id="ARBA00023306"/>
    </source>
</evidence>
<sequence>MATDMDLDHRPPSPELPPPPTLSEPGPRATALQKLYNEAITHILKTCNYTNFSSCFPTPTTTVPGSIKVLHEQFTSKLGTSMHKEFASILAERNVVPSLNELDCLIDDAKRRKASASSQDMPAPLHTLPAKQLYISHLAPTLGRYEQEMKARQEALAEENQELVGKVLQQRREIQQLMAGLEGVVRELNGSVEALSGQDLEGMREGMREVDEEMRD</sequence>
<dbReference type="GeneID" id="71982074"/>
<dbReference type="OrthoDB" id="18453at2759"/>
<keyword evidence="9" id="KW-0137">Centromere</keyword>
<keyword evidence="8" id="KW-0131">Cell cycle</keyword>
<evidence type="ECO:0000256" key="3">
    <source>
        <dbReference type="ARBA" id="ARBA00022454"/>
    </source>
</evidence>
<keyword evidence="7" id="KW-0539">Nucleus</keyword>
<gene>
    <name evidence="12" type="ORF">CLAFUR5_02196</name>
</gene>
<proteinExistence type="predicted"/>
<feature type="coiled-coil region" evidence="10">
    <location>
        <begin position="99"/>
        <end position="162"/>
    </location>
</feature>
<dbReference type="KEGG" id="ffu:CLAFUR5_02196"/>
<dbReference type="Pfam" id="PF03980">
    <property type="entry name" value="Nnf1"/>
    <property type="match status" value="1"/>
</dbReference>
<evidence type="ECO:0000256" key="11">
    <source>
        <dbReference type="SAM" id="MobiDB-lite"/>
    </source>
</evidence>
<evidence type="ECO:0000256" key="5">
    <source>
        <dbReference type="ARBA" id="ARBA00022776"/>
    </source>
</evidence>
<dbReference type="AlphaFoldDB" id="A0A9Q8L8L5"/>
<accession>A0A9Q8L8L5</accession>
<evidence type="ECO:0008006" key="14">
    <source>
        <dbReference type="Google" id="ProtNLM"/>
    </source>
</evidence>
<feature type="compositionally biased region" description="Basic and acidic residues" evidence="11">
    <location>
        <begin position="1"/>
        <end position="12"/>
    </location>
</feature>
<dbReference type="InterPro" id="IPR007128">
    <property type="entry name" value="PMF1/Nnf1"/>
</dbReference>
<keyword evidence="5" id="KW-0498">Mitosis</keyword>
<dbReference type="RefSeq" id="XP_047757271.1">
    <property type="nucleotide sequence ID" value="XM_047901344.1"/>
</dbReference>
<evidence type="ECO:0000313" key="13">
    <source>
        <dbReference type="Proteomes" id="UP000756132"/>
    </source>
</evidence>
<dbReference type="GO" id="GO:0000444">
    <property type="term" value="C:MIS12/MIND type complex"/>
    <property type="evidence" value="ECO:0007669"/>
    <property type="project" value="InterPro"/>
</dbReference>
<dbReference type="Proteomes" id="UP000756132">
    <property type="component" value="Chromosome 1"/>
</dbReference>
<feature type="compositionally biased region" description="Pro residues" evidence="11">
    <location>
        <begin position="13"/>
        <end position="22"/>
    </location>
</feature>
<dbReference type="GO" id="GO:0005634">
    <property type="term" value="C:nucleus"/>
    <property type="evidence" value="ECO:0007669"/>
    <property type="project" value="UniProtKB-SubCell"/>
</dbReference>
<evidence type="ECO:0000256" key="1">
    <source>
        <dbReference type="ARBA" id="ARBA00004123"/>
    </source>
</evidence>
<reference evidence="12" key="2">
    <citation type="journal article" date="2022" name="Microb. Genom.">
        <title>A chromosome-scale genome assembly of the tomato pathogen Cladosporium fulvum reveals a compartmentalized genome architecture and the presence of a dispensable chromosome.</title>
        <authorList>
            <person name="Zaccaron A.Z."/>
            <person name="Chen L.H."/>
            <person name="Samaras A."/>
            <person name="Stergiopoulos I."/>
        </authorList>
    </citation>
    <scope>NUCLEOTIDE SEQUENCE</scope>
    <source>
        <strain evidence="12">Race5_Kim</strain>
    </source>
</reference>
<keyword evidence="6" id="KW-0995">Kinetochore</keyword>
<dbReference type="GO" id="GO:0007059">
    <property type="term" value="P:chromosome segregation"/>
    <property type="evidence" value="ECO:0007669"/>
    <property type="project" value="TreeGrafter"/>
</dbReference>
<keyword evidence="13" id="KW-1185">Reference proteome</keyword>
<evidence type="ECO:0000256" key="10">
    <source>
        <dbReference type="SAM" id="Coils"/>
    </source>
</evidence>
<reference evidence="12" key="1">
    <citation type="submission" date="2021-12" db="EMBL/GenBank/DDBJ databases">
        <authorList>
            <person name="Zaccaron A."/>
            <person name="Stergiopoulos I."/>
        </authorList>
    </citation>
    <scope>NUCLEOTIDE SEQUENCE</scope>
    <source>
        <strain evidence="12">Race5_Kim</strain>
    </source>
</reference>
<evidence type="ECO:0000256" key="2">
    <source>
        <dbReference type="ARBA" id="ARBA00004629"/>
    </source>
</evidence>
<evidence type="ECO:0000256" key="9">
    <source>
        <dbReference type="ARBA" id="ARBA00023328"/>
    </source>
</evidence>
<evidence type="ECO:0000313" key="12">
    <source>
        <dbReference type="EMBL" id="UJO12905.1"/>
    </source>
</evidence>
<keyword evidence="10" id="KW-0175">Coiled coil</keyword>
<dbReference type="EMBL" id="CP090163">
    <property type="protein sequence ID" value="UJO12905.1"/>
    <property type="molecule type" value="Genomic_DNA"/>
</dbReference>
<evidence type="ECO:0000256" key="7">
    <source>
        <dbReference type="ARBA" id="ARBA00023242"/>
    </source>
</evidence>
<keyword evidence="4" id="KW-0132">Cell division</keyword>
<keyword evidence="3" id="KW-0158">Chromosome</keyword>
<evidence type="ECO:0000256" key="6">
    <source>
        <dbReference type="ARBA" id="ARBA00022838"/>
    </source>
</evidence>
<protein>
    <recommendedName>
        <fullName evidence="14">MIND kinetochore complex component Nnf1</fullName>
    </recommendedName>
</protein>
<dbReference type="GO" id="GO:0051301">
    <property type="term" value="P:cell division"/>
    <property type="evidence" value="ECO:0007669"/>
    <property type="project" value="UniProtKB-KW"/>
</dbReference>
<organism evidence="12 13">
    <name type="scientific">Passalora fulva</name>
    <name type="common">Tomato leaf mold</name>
    <name type="synonym">Cladosporium fulvum</name>
    <dbReference type="NCBI Taxonomy" id="5499"/>
    <lineage>
        <taxon>Eukaryota</taxon>
        <taxon>Fungi</taxon>
        <taxon>Dikarya</taxon>
        <taxon>Ascomycota</taxon>
        <taxon>Pezizomycotina</taxon>
        <taxon>Dothideomycetes</taxon>
        <taxon>Dothideomycetidae</taxon>
        <taxon>Mycosphaerellales</taxon>
        <taxon>Mycosphaerellaceae</taxon>
        <taxon>Fulvia</taxon>
    </lineage>
</organism>
<feature type="region of interest" description="Disordered" evidence="11">
    <location>
        <begin position="1"/>
        <end position="26"/>
    </location>
</feature>
<dbReference type="PANTHER" id="PTHR15459:SF3">
    <property type="entry name" value="POLYAMINE-MODULATED FACTOR 1"/>
    <property type="match status" value="1"/>
</dbReference>
<dbReference type="PANTHER" id="PTHR15459">
    <property type="entry name" value="POLYAMINE-MODULATED FACTOR 1"/>
    <property type="match status" value="1"/>
</dbReference>
<dbReference type="OMA" id="IHLAHLM"/>
<name>A0A9Q8L8L5_PASFU</name>